<organism evidence="1 2">
    <name type="scientific">Batillaria attramentaria</name>
    <dbReference type="NCBI Taxonomy" id="370345"/>
    <lineage>
        <taxon>Eukaryota</taxon>
        <taxon>Metazoa</taxon>
        <taxon>Spiralia</taxon>
        <taxon>Lophotrochozoa</taxon>
        <taxon>Mollusca</taxon>
        <taxon>Gastropoda</taxon>
        <taxon>Caenogastropoda</taxon>
        <taxon>Sorbeoconcha</taxon>
        <taxon>Cerithioidea</taxon>
        <taxon>Batillariidae</taxon>
        <taxon>Batillaria</taxon>
    </lineage>
</organism>
<evidence type="ECO:0000313" key="2">
    <source>
        <dbReference type="Proteomes" id="UP001519460"/>
    </source>
</evidence>
<accession>A0ABD0LUG5</accession>
<keyword evidence="2" id="KW-1185">Reference proteome</keyword>
<reference evidence="1 2" key="1">
    <citation type="journal article" date="2023" name="Sci. Data">
        <title>Genome assembly of the Korean intertidal mud-creeper Batillaria attramentaria.</title>
        <authorList>
            <person name="Patra A.K."/>
            <person name="Ho P.T."/>
            <person name="Jun S."/>
            <person name="Lee S.J."/>
            <person name="Kim Y."/>
            <person name="Won Y.J."/>
        </authorList>
    </citation>
    <scope>NUCLEOTIDE SEQUENCE [LARGE SCALE GENOMIC DNA]</scope>
    <source>
        <strain evidence="1">Wonlab-2016</strain>
    </source>
</reference>
<dbReference type="Proteomes" id="UP001519460">
    <property type="component" value="Unassembled WGS sequence"/>
</dbReference>
<evidence type="ECO:0000313" key="1">
    <source>
        <dbReference type="EMBL" id="KAK7502942.1"/>
    </source>
</evidence>
<name>A0ABD0LUG5_9CAEN</name>
<sequence length="116" mass="12921">MASQCSRLFWSGFKLAQSYRPISVGKLSSVQAHSSQTPTVNVAFRAFVKTWSIEVESVSLSLTLCASVSIWRRGHWTDLISRDFFARVSVKSRQSGAGQASTLFIASLYLRRWADG</sequence>
<proteinExistence type="predicted"/>
<protein>
    <submittedName>
        <fullName evidence="1">Uncharacterized protein</fullName>
    </submittedName>
</protein>
<dbReference type="AlphaFoldDB" id="A0ABD0LUG5"/>
<comment type="caution">
    <text evidence="1">The sequence shown here is derived from an EMBL/GenBank/DDBJ whole genome shotgun (WGS) entry which is preliminary data.</text>
</comment>
<dbReference type="EMBL" id="JACVVK020000023">
    <property type="protein sequence ID" value="KAK7502942.1"/>
    <property type="molecule type" value="Genomic_DNA"/>
</dbReference>
<gene>
    <name evidence="1" type="ORF">BaRGS_00005891</name>
</gene>